<dbReference type="Pfam" id="PF00431">
    <property type="entry name" value="CUB"/>
    <property type="match status" value="1"/>
</dbReference>
<keyword evidence="7" id="KW-0732">Signal</keyword>
<keyword evidence="2 6" id="KW-0378">Hydrolase</keyword>
<organism evidence="10 11">
    <name type="scientific">Branchiostoma lanceolatum</name>
    <name type="common">Common lancelet</name>
    <name type="synonym">Amphioxus lanceolatum</name>
    <dbReference type="NCBI Taxonomy" id="7740"/>
    <lineage>
        <taxon>Eukaryota</taxon>
        <taxon>Metazoa</taxon>
        <taxon>Chordata</taxon>
        <taxon>Cephalochordata</taxon>
        <taxon>Leptocardii</taxon>
        <taxon>Amphioxiformes</taxon>
        <taxon>Branchiostomatidae</taxon>
        <taxon>Branchiostoma</taxon>
    </lineage>
</organism>
<dbReference type="Pfam" id="PF00089">
    <property type="entry name" value="Trypsin"/>
    <property type="match status" value="1"/>
</dbReference>
<comment type="caution">
    <text evidence="5">Lacks conserved residue(s) required for the propagation of feature annotation.</text>
</comment>
<dbReference type="CDD" id="cd00190">
    <property type="entry name" value="Tryp_SPc"/>
    <property type="match status" value="1"/>
</dbReference>
<dbReference type="InterPro" id="IPR035914">
    <property type="entry name" value="Sperma_CUB_dom_sf"/>
</dbReference>
<evidence type="ECO:0000256" key="1">
    <source>
        <dbReference type="ARBA" id="ARBA00022670"/>
    </source>
</evidence>
<dbReference type="GO" id="GO:0009566">
    <property type="term" value="P:fertilization"/>
    <property type="evidence" value="ECO:0007669"/>
    <property type="project" value="UniProtKB-ARBA"/>
</dbReference>
<feature type="chain" id="PRO_5035469845" evidence="7">
    <location>
        <begin position="20"/>
        <end position="407"/>
    </location>
</feature>
<gene>
    <name evidence="10" type="primary">OVCH1</name>
    <name evidence="10" type="ORF">BLAG_LOCUS8192</name>
</gene>
<dbReference type="AlphaFoldDB" id="A0A8K0EEZ3"/>
<dbReference type="InterPro" id="IPR001254">
    <property type="entry name" value="Trypsin_dom"/>
</dbReference>
<evidence type="ECO:0000259" key="9">
    <source>
        <dbReference type="PROSITE" id="PS50240"/>
    </source>
</evidence>
<dbReference type="Proteomes" id="UP000838412">
    <property type="component" value="Chromosome 15"/>
</dbReference>
<reference evidence="10" key="1">
    <citation type="submission" date="2022-01" db="EMBL/GenBank/DDBJ databases">
        <authorList>
            <person name="Braso-Vives M."/>
        </authorList>
    </citation>
    <scope>NUCLEOTIDE SEQUENCE</scope>
</reference>
<proteinExistence type="predicted"/>
<evidence type="ECO:0000256" key="4">
    <source>
        <dbReference type="ARBA" id="ARBA00023157"/>
    </source>
</evidence>
<dbReference type="InterPro" id="IPR000859">
    <property type="entry name" value="CUB_dom"/>
</dbReference>
<evidence type="ECO:0000313" key="10">
    <source>
        <dbReference type="EMBL" id="CAH1246038.1"/>
    </source>
</evidence>
<dbReference type="PANTHER" id="PTHR24252:SF7">
    <property type="entry name" value="HYALIN"/>
    <property type="match status" value="1"/>
</dbReference>
<dbReference type="InterPro" id="IPR001314">
    <property type="entry name" value="Peptidase_S1A"/>
</dbReference>
<dbReference type="PROSITE" id="PS01180">
    <property type="entry name" value="CUB"/>
    <property type="match status" value="1"/>
</dbReference>
<evidence type="ECO:0000256" key="7">
    <source>
        <dbReference type="SAM" id="SignalP"/>
    </source>
</evidence>
<evidence type="ECO:0000256" key="5">
    <source>
        <dbReference type="PROSITE-ProRule" id="PRU00059"/>
    </source>
</evidence>
<keyword evidence="4" id="KW-1015">Disulfide bond</keyword>
<feature type="signal peptide" evidence="7">
    <location>
        <begin position="1"/>
        <end position="19"/>
    </location>
</feature>
<dbReference type="CDD" id="cd00041">
    <property type="entry name" value="CUB"/>
    <property type="match status" value="1"/>
</dbReference>
<dbReference type="InterPro" id="IPR009003">
    <property type="entry name" value="Peptidase_S1_PA"/>
</dbReference>
<dbReference type="FunFam" id="2.60.120.290:FF:000005">
    <property type="entry name" value="Procollagen C-endopeptidase enhancer 1"/>
    <property type="match status" value="1"/>
</dbReference>
<keyword evidence="1 6" id="KW-0645">Protease</keyword>
<name>A0A8K0EEZ3_BRALA</name>
<dbReference type="PANTHER" id="PTHR24252">
    <property type="entry name" value="ACROSIN-RELATED"/>
    <property type="match status" value="1"/>
</dbReference>
<keyword evidence="3 6" id="KW-0720">Serine protease</keyword>
<dbReference type="PROSITE" id="PS50240">
    <property type="entry name" value="TRYPSIN_DOM"/>
    <property type="match status" value="1"/>
</dbReference>
<evidence type="ECO:0000259" key="8">
    <source>
        <dbReference type="PROSITE" id="PS01180"/>
    </source>
</evidence>
<dbReference type="FunFam" id="2.40.10.10:FF:000003">
    <property type="entry name" value="Transmembrane serine protease 3"/>
    <property type="match status" value="1"/>
</dbReference>
<sequence length="407" mass="43511">MWLIAVFTFLGVISSPVAAQSCGGTLTSSSDTFSSPNHPSRYPNNQNCQFDIRVAAGNKVLLTFDAFELQVASAWSGACMDYVEIFDLFAPNYNVGRWCGNDKPPAYLSVSNSVLVRFVSDGATRRTGFSASYWATTSGSGSVTTPDTTAEINSASCGTPDFAPYLTRIIGGTAARQGSWPWQVSLKDSYNGGHVCGGSLIAPNWVLTASHCVETSYNNPSRWTVRVGSHTRESADSTQQDFSVSQIIMHENYNMASLNNDIALMKLSGSVDVGASSYIDTVCVPDFTFSSGTGCYVTGWGTTESGSLATTLQQANVPIIARSTCNLSTWYNGAVTNNMICAGHAMGDIDSCQGDSGGPLVCSSGGKWYQAGIVSWGYGCAQPNRPGVYTNVKNYVQWIQEKLQQNS</sequence>
<dbReference type="InterPro" id="IPR033116">
    <property type="entry name" value="TRYPSIN_SER"/>
</dbReference>
<dbReference type="Gene3D" id="2.60.120.290">
    <property type="entry name" value="Spermadhesin, CUB domain"/>
    <property type="match status" value="1"/>
</dbReference>
<dbReference type="OrthoDB" id="93664at2759"/>
<dbReference type="GO" id="GO:0004252">
    <property type="term" value="F:serine-type endopeptidase activity"/>
    <property type="evidence" value="ECO:0007669"/>
    <property type="project" value="InterPro"/>
</dbReference>
<evidence type="ECO:0000256" key="2">
    <source>
        <dbReference type="ARBA" id="ARBA00022801"/>
    </source>
</evidence>
<dbReference type="PROSITE" id="PS00134">
    <property type="entry name" value="TRYPSIN_HIS"/>
    <property type="match status" value="1"/>
</dbReference>
<dbReference type="PROSITE" id="PS00135">
    <property type="entry name" value="TRYPSIN_SER"/>
    <property type="match status" value="1"/>
</dbReference>
<evidence type="ECO:0000256" key="3">
    <source>
        <dbReference type="ARBA" id="ARBA00022825"/>
    </source>
</evidence>
<accession>A0A8K0EEZ3</accession>
<keyword evidence="11" id="KW-1185">Reference proteome</keyword>
<feature type="domain" description="Peptidase S1" evidence="9">
    <location>
        <begin position="169"/>
        <end position="404"/>
    </location>
</feature>
<feature type="domain" description="CUB" evidence="8">
    <location>
        <begin position="22"/>
        <end position="136"/>
    </location>
</feature>
<evidence type="ECO:0000256" key="6">
    <source>
        <dbReference type="RuleBase" id="RU363034"/>
    </source>
</evidence>
<dbReference type="InterPro" id="IPR018114">
    <property type="entry name" value="TRYPSIN_HIS"/>
</dbReference>
<protein>
    <submittedName>
        <fullName evidence="10">OVCH1 protein</fullName>
    </submittedName>
</protein>
<dbReference type="GO" id="GO:0006508">
    <property type="term" value="P:proteolysis"/>
    <property type="evidence" value="ECO:0007669"/>
    <property type="project" value="UniProtKB-KW"/>
</dbReference>
<dbReference type="SUPFAM" id="SSF50494">
    <property type="entry name" value="Trypsin-like serine proteases"/>
    <property type="match status" value="1"/>
</dbReference>
<dbReference type="SUPFAM" id="SSF49854">
    <property type="entry name" value="Spermadhesin, CUB domain"/>
    <property type="match status" value="1"/>
</dbReference>
<evidence type="ECO:0000313" key="11">
    <source>
        <dbReference type="Proteomes" id="UP000838412"/>
    </source>
</evidence>
<dbReference type="SMART" id="SM00042">
    <property type="entry name" value="CUB"/>
    <property type="match status" value="1"/>
</dbReference>
<dbReference type="InterPro" id="IPR043504">
    <property type="entry name" value="Peptidase_S1_PA_chymotrypsin"/>
</dbReference>
<dbReference type="PRINTS" id="PR00722">
    <property type="entry name" value="CHYMOTRYPSIN"/>
</dbReference>
<dbReference type="Gene3D" id="2.40.10.10">
    <property type="entry name" value="Trypsin-like serine proteases"/>
    <property type="match status" value="1"/>
</dbReference>
<dbReference type="SMART" id="SM00020">
    <property type="entry name" value="Tryp_SPc"/>
    <property type="match status" value="1"/>
</dbReference>
<dbReference type="EMBL" id="OV696700">
    <property type="protein sequence ID" value="CAH1246038.1"/>
    <property type="molecule type" value="Genomic_DNA"/>
</dbReference>